<dbReference type="EMBL" id="QPID01000006">
    <property type="protein sequence ID" value="RCU49589.1"/>
    <property type="molecule type" value="Genomic_DNA"/>
</dbReference>
<dbReference type="RefSeq" id="WP_114338584.1">
    <property type="nucleotide sequence ID" value="NZ_QPID01000006.1"/>
</dbReference>
<sequence>MSDIVKLQFSVKTSQVSLWSSICTLLAEGGSGAKLQDLFDDLQADAGDLLDEFFDEFDSEQLYAENWHHEANRFEIELLAGGFGEDLIEALEPIFLQLPVEGFVASLGSDSGS</sequence>
<accession>A0A368NJI2</accession>
<dbReference type="AlphaFoldDB" id="A0A368NJI2"/>
<evidence type="ECO:0000313" key="1">
    <source>
        <dbReference type="EMBL" id="RCU49589.1"/>
    </source>
</evidence>
<organism evidence="1 2">
    <name type="scientific">Corallincola holothuriorum</name>
    <dbReference type="NCBI Taxonomy" id="2282215"/>
    <lineage>
        <taxon>Bacteria</taxon>
        <taxon>Pseudomonadati</taxon>
        <taxon>Pseudomonadota</taxon>
        <taxon>Gammaproteobacteria</taxon>
        <taxon>Alteromonadales</taxon>
        <taxon>Psychromonadaceae</taxon>
        <taxon>Corallincola</taxon>
    </lineage>
</organism>
<comment type="caution">
    <text evidence="1">The sequence shown here is derived from an EMBL/GenBank/DDBJ whole genome shotgun (WGS) entry which is preliminary data.</text>
</comment>
<protein>
    <submittedName>
        <fullName evidence="1">Uncharacterized protein</fullName>
    </submittedName>
</protein>
<evidence type="ECO:0000313" key="2">
    <source>
        <dbReference type="Proteomes" id="UP000252558"/>
    </source>
</evidence>
<reference evidence="1 2" key="1">
    <citation type="submission" date="2018-07" db="EMBL/GenBank/DDBJ databases">
        <title>Corallincola holothuriorum sp. nov., a new facultative anaerobe isolated from sea cucumber Apostichopus japonicus.</title>
        <authorList>
            <person name="Xia H."/>
        </authorList>
    </citation>
    <scope>NUCLEOTIDE SEQUENCE [LARGE SCALE GENOMIC DNA]</scope>
    <source>
        <strain evidence="1 2">C4</strain>
    </source>
</reference>
<proteinExistence type="predicted"/>
<name>A0A368NJI2_9GAMM</name>
<dbReference type="Proteomes" id="UP000252558">
    <property type="component" value="Unassembled WGS sequence"/>
</dbReference>
<keyword evidence="2" id="KW-1185">Reference proteome</keyword>
<gene>
    <name evidence="1" type="ORF">DU002_11780</name>
</gene>